<protein>
    <submittedName>
        <fullName evidence="1">Uncharacterized protein</fullName>
    </submittedName>
</protein>
<dbReference type="AlphaFoldDB" id="A0A0F9VH72"/>
<comment type="caution">
    <text evidence="1">The sequence shown here is derived from an EMBL/GenBank/DDBJ whole genome shotgun (WGS) entry which is preliminary data.</text>
</comment>
<evidence type="ECO:0000313" key="1">
    <source>
        <dbReference type="EMBL" id="KKN72846.1"/>
    </source>
</evidence>
<organism evidence="1">
    <name type="scientific">marine sediment metagenome</name>
    <dbReference type="NCBI Taxonomy" id="412755"/>
    <lineage>
        <taxon>unclassified sequences</taxon>
        <taxon>metagenomes</taxon>
        <taxon>ecological metagenomes</taxon>
    </lineage>
</organism>
<accession>A0A0F9VH72</accession>
<dbReference type="EMBL" id="LAZR01000354">
    <property type="protein sequence ID" value="KKN72846.1"/>
    <property type="molecule type" value="Genomic_DNA"/>
</dbReference>
<reference evidence="1" key="1">
    <citation type="journal article" date="2015" name="Nature">
        <title>Complex archaea that bridge the gap between prokaryotes and eukaryotes.</title>
        <authorList>
            <person name="Spang A."/>
            <person name="Saw J.H."/>
            <person name="Jorgensen S.L."/>
            <person name="Zaremba-Niedzwiedzka K."/>
            <person name="Martijn J."/>
            <person name="Lind A.E."/>
            <person name="van Eijk R."/>
            <person name="Schleper C."/>
            <person name="Guy L."/>
            <person name="Ettema T.J."/>
        </authorList>
    </citation>
    <scope>NUCLEOTIDE SEQUENCE</scope>
</reference>
<sequence>MKSIKLSDNDLSEVKEGNIIIKKVNDMLKIQIKEYTIGDEIADETEEDEWIFERDVRGRT</sequence>
<name>A0A0F9VH72_9ZZZZ</name>
<proteinExistence type="predicted"/>
<gene>
    <name evidence="1" type="ORF">LCGC14_0407010</name>
</gene>